<accession>A0AAU9D0G9</accession>
<name>A0AAU9D0G9_9LACO</name>
<comment type="similarity">
    <text evidence="1">Belongs to the SIS family. PHI subfamily.</text>
</comment>
<dbReference type="PANTHER" id="PTHR43443">
    <property type="entry name" value="3-HEXULOSE-6-PHOSPHATE ISOMERASE"/>
    <property type="match status" value="1"/>
</dbReference>
<dbReference type="GO" id="GO:0016853">
    <property type="term" value="F:isomerase activity"/>
    <property type="evidence" value="ECO:0007669"/>
    <property type="project" value="UniProtKB-KW"/>
</dbReference>
<reference evidence="3 4" key="1">
    <citation type="journal article" date="2023" name="Microbiol. Spectr.">
        <title>Symbiosis of Carpenter Bees with Uncharacterized Lactic Acid Bacteria Showing NAD Auxotrophy.</title>
        <authorList>
            <person name="Kawasaki S."/>
            <person name="Ozawa K."/>
            <person name="Mori T."/>
            <person name="Yamamoto A."/>
            <person name="Ito M."/>
            <person name="Ohkuma M."/>
            <person name="Sakamoto M."/>
            <person name="Matsutani M."/>
        </authorList>
    </citation>
    <scope>NUCLEOTIDE SEQUENCE [LARGE SCALE GENOMIC DNA]</scope>
    <source>
        <strain evidence="3 4">KimC2</strain>
    </source>
</reference>
<gene>
    <name evidence="3" type="primary">hxlB</name>
    <name evidence="3" type="ORF">KIMC2_16050</name>
</gene>
<evidence type="ECO:0000313" key="3">
    <source>
        <dbReference type="EMBL" id="BDR57043.1"/>
    </source>
</evidence>
<dbReference type="NCBIfam" id="TIGR03127">
    <property type="entry name" value="RuMP_HxlB"/>
    <property type="match status" value="1"/>
</dbReference>
<dbReference type="InterPro" id="IPR017552">
    <property type="entry name" value="PHI/rmpB"/>
</dbReference>
<dbReference type="SUPFAM" id="SSF53697">
    <property type="entry name" value="SIS domain"/>
    <property type="match status" value="1"/>
</dbReference>
<dbReference type="PROSITE" id="PS51464">
    <property type="entry name" value="SIS"/>
    <property type="match status" value="1"/>
</dbReference>
<evidence type="ECO:0000256" key="1">
    <source>
        <dbReference type="ARBA" id="ARBA00009235"/>
    </source>
</evidence>
<evidence type="ECO:0000313" key="4">
    <source>
        <dbReference type="Proteomes" id="UP001321804"/>
    </source>
</evidence>
<proteinExistence type="inferred from homology"/>
<protein>
    <submittedName>
        <fullName evidence="3">3-hexulose-6-phosphate isomerase</fullName>
    </submittedName>
</protein>
<dbReference type="Pfam" id="PF01380">
    <property type="entry name" value="SIS"/>
    <property type="match status" value="1"/>
</dbReference>
<dbReference type="InterPro" id="IPR046348">
    <property type="entry name" value="SIS_dom_sf"/>
</dbReference>
<dbReference type="AlphaFoldDB" id="A0AAU9D0G9"/>
<dbReference type="GO" id="GO:1901135">
    <property type="term" value="P:carbohydrate derivative metabolic process"/>
    <property type="evidence" value="ECO:0007669"/>
    <property type="project" value="InterPro"/>
</dbReference>
<dbReference type="InterPro" id="IPR001347">
    <property type="entry name" value="SIS_dom"/>
</dbReference>
<keyword evidence="3" id="KW-0413">Isomerase</keyword>
<organism evidence="3 4">
    <name type="scientific">Xylocopilactobacillus apis</name>
    <dbReference type="NCBI Taxonomy" id="2932183"/>
    <lineage>
        <taxon>Bacteria</taxon>
        <taxon>Bacillati</taxon>
        <taxon>Bacillota</taxon>
        <taxon>Bacilli</taxon>
        <taxon>Lactobacillales</taxon>
        <taxon>Lactobacillaceae</taxon>
        <taxon>Xylocopilactobacillus</taxon>
    </lineage>
</organism>
<keyword evidence="4" id="KW-1185">Reference proteome</keyword>
<dbReference type="GO" id="GO:0097367">
    <property type="term" value="F:carbohydrate derivative binding"/>
    <property type="evidence" value="ECO:0007669"/>
    <property type="project" value="InterPro"/>
</dbReference>
<dbReference type="EMBL" id="AP026801">
    <property type="protein sequence ID" value="BDR57043.1"/>
    <property type="molecule type" value="Genomic_DNA"/>
</dbReference>
<dbReference type="Proteomes" id="UP001321804">
    <property type="component" value="Chromosome"/>
</dbReference>
<feature type="domain" description="SIS" evidence="2">
    <location>
        <begin position="30"/>
        <end position="162"/>
    </location>
</feature>
<dbReference type="KEGG" id="xak:KIMC2_16050"/>
<dbReference type="Gene3D" id="3.40.50.10490">
    <property type="entry name" value="Glucose-6-phosphate isomerase like protein, domain 1"/>
    <property type="match status" value="1"/>
</dbReference>
<evidence type="ECO:0000259" key="2">
    <source>
        <dbReference type="PROSITE" id="PS51464"/>
    </source>
</evidence>
<dbReference type="PANTHER" id="PTHR43443:SF1">
    <property type="entry name" value="3-HEXULOSE-6-PHOSPHATE ISOMERASE"/>
    <property type="match status" value="1"/>
</dbReference>
<sequence length="183" mass="19849">MLNMTNEYIQICTELSGVSSNLTDEKANEVLKLIFNSNKIFLSGEGRSGLMVKAFANRLTQMGLNVHVVTEITAPAIGSEDLLIFNTASGKSEFLISQAKSAIKVGAKLVTFTANKDSVLSQKSDAVIVIDAQTKDEEQGSLQPMGSLYEQTSLLVFDSLMLRALNMGLVTNTKLRSTHSNLE</sequence>